<dbReference type="RefSeq" id="WP_248941341.1">
    <property type="nucleotide sequence ID" value="NZ_JAKIKS010000070.1"/>
</dbReference>
<protein>
    <recommendedName>
        <fullName evidence="3">Lipoprotein</fullName>
    </recommendedName>
</protein>
<proteinExistence type="predicted"/>
<gene>
    <name evidence="1" type="ORF">L2764_16400</name>
</gene>
<organism evidence="1 2">
    <name type="scientific">Shewanella surugensis</name>
    <dbReference type="NCBI Taxonomy" id="212020"/>
    <lineage>
        <taxon>Bacteria</taxon>
        <taxon>Pseudomonadati</taxon>
        <taxon>Pseudomonadota</taxon>
        <taxon>Gammaproteobacteria</taxon>
        <taxon>Alteromonadales</taxon>
        <taxon>Shewanellaceae</taxon>
        <taxon>Shewanella</taxon>
    </lineage>
</organism>
<name>A0ABT0LE89_9GAMM</name>
<evidence type="ECO:0008006" key="3">
    <source>
        <dbReference type="Google" id="ProtNLM"/>
    </source>
</evidence>
<dbReference type="PROSITE" id="PS51257">
    <property type="entry name" value="PROKAR_LIPOPROTEIN"/>
    <property type="match status" value="1"/>
</dbReference>
<evidence type="ECO:0000313" key="2">
    <source>
        <dbReference type="Proteomes" id="UP001203423"/>
    </source>
</evidence>
<evidence type="ECO:0000313" key="1">
    <source>
        <dbReference type="EMBL" id="MCL1126008.1"/>
    </source>
</evidence>
<keyword evidence="2" id="KW-1185">Reference proteome</keyword>
<dbReference type="EMBL" id="JAKIKS010000070">
    <property type="protein sequence ID" value="MCL1126008.1"/>
    <property type="molecule type" value="Genomic_DNA"/>
</dbReference>
<comment type="caution">
    <text evidence="1">The sequence shown here is derived from an EMBL/GenBank/DDBJ whole genome shotgun (WGS) entry which is preliminary data.</text>
</comment>
<dbReference type="Proteomes" id="UP001203423">
    <property type="component" value="Unassembled WGS sequence"/>
</dbReference>
<accession>A0ABT0LE89</accession>
<sequence>MLLLENRINMVFLIGLMLMGILIQGCAPYLEKSVKGPGGVYSACNHHLNVQLPIKWIAFDPILCARLAQSKQKMKLTKNQVNHFVGFLWSVKTPTPALLALTNMLPKTTLELLRSVESRGVSLSDAEKMAKYLADVPSTYSIHNIAYFDENTAHIIGRQWHEIDYGGEGMTWQQQQKEYAPYDITDFKSVANLEKFFPVESKLPYFKEAYQ</sequence>
<reference evidence="1 2" key="1">
    <citation type="submission" date="2022-01" db="EMBL/GenBank/DDBJ databases">
        <title>Whole genome-based taxonomy of the Shewanellaceae.</title>
        <authorList>
            <person name="Martin-Rodriguez A.J."/>
        </authorList>
    </citation>
    <scope>NUCLEOTIDE SEQUENCE [LARGE SCALE GENOMIC DNA]</scope>
    <source>
        <strain evidence="1 2">DSM 17177</strain>
    </source>
</reference>